<feature type="domain" description="HTH tetR-type" evidence="4">
    <location>
        <begin position="31"/>
        <end position="91"/>
    </location>
</feature>
<dbReference type="AlphaFoldDB" id="A0A6J5GAK7"/>
<evidence type="ECO:0000256" key="3">
    <source>
        <dbReference type="SAM" id="MobiDB-lite"/>
    </source>
</evidence>
<dbReference type="RefSeq" id="WP_129564037.1">
    <property type="nucleotide sequence ID" value="NZ_CADIKL010000018.1"/>
</dbReference>
<evidence type="ECO:0000313" key="5">
    <source>
        <dbReference type="EMBL" id="CAB3793782.1"/>
    </source>
</evidence>
<proteinExistence type="predicted"/>
<dbReference type="SUPFAM" id="SSF46689">
    <property type="entry name" value="Homeodomain-like"/>
    <property type="match status" value="1"/>
</dbReference>
<evidence type="ECO:0000256" key="2">
    <source>
        <dbReference type="PROSITE-ProRule" id="PRU00335"/>
    </source>
</evidence>
<keyword evidence="1 2" id="KW-0238">DNA-binding</keyword>
<name>A0A6J5GAK7_9BURK</name>
<feature type="region of interest" description="Disordered" evidence="3">
    <location>
        <begin position="1"/>
        <end position="23"/>
    </location>
</feature>
<dbReference type="Proteomes" id="UP000494119">
    <property type="component" value="Unassembled WGS sequence"/>
</dbReference>
<keyword evidence="6" id="KW-1185">Reference proteome</keyword>
<organism evidence="5 6">
    <name type="scientific">Paraburkholderia caffeinitolerans</name>
    <dbReference type="NCBI Taxonomy" id="1723730"/>
    <lineage>
        <taxon>Bacteria</taxon>
        <taxon>Pseudomonadati</taxon>
        <taxon>Pseudomonadota</taxon>
        <taxon>Betaproteobacteria</taxon>
        <taxon>Burkholderiales</taxon>
        <taxon>Burkholderiaceae</taxon>
        <taxon>Paraburkholderia</taxon>
    </lineage>
</organism>
<gene>
    <name evidence="5" type="ORF">LMG28688_03811</name>
</gene>
<reference evidence="5 6" key="1">
    <citation type="submission" date="2020-04" db="EMBL/GenBank/DDBJ databases">
        <authorList>
            <person name="De Canck E."/>
        </authorList>
    </citation>
    <scope>NUCLEOTIDE SEQUENCE [LARGE SCALE GENOMIC DNA]</scope>
    <source>
        <strain evidence="5 6">LMG 28688</strain>
    </source>
</reference>
<feature type="DNA-binding region" description="H-T-H motif" evidence="2">
    <location>
        <begin position="54"/>
        <end position="73"/>
    </location>
</feature>
<sequence length="223" mass="25534">MSSRRMPQAPETLQIEVPAQPRKRPKQERSVVLVDALKRAAWEILRKEGRNALSLERLSMRSGVAVSSIYEYFPTIESLVFVIFEDFRAQARQRLVSELRALPPSSTLYEGIALLLRVGIPMLHEWVQLDREGFVKASQYDELVRLDLVKPTQYWTSMATDALMERFPDEIAVRDRVKARFMAFHAILALPRAMALMQPAYLADTHTQVLMARMLHALLTTPG</sequence>
<dbReference type="InterPro" id="IPR009057">
    <property type="entry name" value="Homeodomain-like_sf"/>
</dbReference>
<evidence type="ECO:0000313" key="6">
    <source>
        <dbReference type="Proteomes" id="UP000494119"/>
    </source>
</evidence>
<protein>
    <recommendedName>
        <fullName evidence="4">HTH tetR-type domain-containing protein</fullName>
    </recommendedName>
</protein>
<evidence type="ECO:0000259" key="4">
    <source>
        <dbReference type="PROSITE" id="PS50977"/>
    </source>
</evidence>
<accession>A0A6J5GAK7</accession>
<dbReference type="GO" id="GO:0003677">
    <property type="term" value="F:DNA binding"/>
    <property type="evidence" value="ECO:0007669"/>
    <property type="project" value="UniProtKB-UniRule"/>
</dbReference>
<dbReference type="InterPro" id="IPR001647">
    <property type="entry name" value="HTH_TetR"/>
</dbReference>
<dbReference type="Pfam" id="PF00440">
    <property type="entry name" value="TetR_N"/>
    <property type="match status" value="1"/>
</dbReference>
<evidence type="ECO:0000256" key="1">
    <source>
        <dbReference type="ARBA" id="ARBA00023125"/>
    </source>
</evidence>
<dbReference type="Gene3D" id="1.10.357.10">
    <property type="entry name" value="Tetracycline Repressor, domain 2"/>
    <property type="match status" value="1"/>
</dbReference>
<dbReference type="PROSITE" id="PS50977">
    <property type="entry name" value="HTH_TETR_2"/>
    <property type="match status" value="1"/>
</dbReference>
<dbReference type="EMBL" id="CADIKL010000018">
    <property type="protein sequence ID" value="CAB3793782.1"/>
    <property type="molecule type" value="Genomic_DNA"/>
</dbReference>